<dbReference type="InterPro" id="IPR038139">
    <property type="entry name" value="NlpE_C_sf"/>
</dbReference>
<accession>A0A370QPV6</accession>
<dbReference type="AlphaFoldDB" id="A0A370QPV6"/>
<dbReference type="OrthoDB" id="5348860at2"/>
<dbReference type="InterPro" id="IPR033450">
    <property type="entry name" value="NlpE_C"/>
</dbReference>
<dbReference type="RefSeq" id="WP_115458569.1">
    <property type="nucleotide sequence ID" value="NZ_QRAP01000005.1"/>
</dbReference>
<gene>
    <name evidence="3" type="ORF">C8D90_1058</name>
</gene>
<feature type="domain" description="NlpE C-terminal OB" evidence="2">
    <location>
        <begin position="137"/>
        <end position="230"/>
    </location>
</feature>
<evidence type="ECO:0000313" key="3">
    <source>
        <dbReference type="EMBL" id="RDK90735.1"/>
    </source>
</evidence>
<dbReference type="Gene3D" id="2.40.50.540">
    <property type="match status" value="1"/>
</dbReference>
<dbReference type="NCBIfam" id="NF007814">
    <property type="entry name" value="PRK10523.1"/>
    <property type="match status" value="1"/>
</dbReference>
<dbReference type="InterPro" id="IPR043176">
    <property type="entry name" value="NlpE_N_sf"/>
</dbReference>
<name>A0A370QPV6_9GAMM</name>
<keyword evidence="4" id="KW-1185">Reference proteome</keyword>
<evidence type="ECO:0000256" key="1">
    <source>
        <dbReference type="SAM" id="SignalP"/>
    </source>
</evidence>
<feature type="signal peptide" evidence="1">
    <location>
        <begin position="1"/>
        <end position="22"/>
    </location>
</feature>
<dbReference type="PROSITE" id="PS51257">
    <property type="entry name" value="PROKAR_LIPOPROTEIN"/>
    <property type="match status" value="1"/>
</dbReference>
<dbReference type="Pfam" id="PF17185">
    <property type="entry name" value="NlpE_C"/>
    <property type="match status" value="1"/>
</dbReference>
<protein>
    <submittedName>
        <fullName evidence="3">Copper homeostasis protein (Lipoprotein)</fullName>
    </submittedName>
</protein>
<evidence type="ECO:0000313" key="4">
    <source>
        <dbReference type="Proteomes" id="UP000254848"/>
    </source>
</evidence>
<dbReference type="EMBL" id="QRAP01000005">
    <property type="protein sequence ID" value="RDK90735.1"/>
    <property type="molecule type" value="Genomic_DNA"/>
</dbReference>
<organism evidence="3 4">
    <name type="scientific">Enterobacillus tribolii</name>
    <dbReference type="NCBI Taxonomy" id="1487935"/>
    <lineage>
        <taxon>Bacteria</taxon>
        <taxon>Pseudomonadati</taxon>
        <taxon>Pseudomonadota</taxon>
        <taxon>Gammaproteobacteria</taxon>
        <taxon>Enterobacterales</taxon>
        <taxon>Hafniaceae</taxon>
        <taxon>Enterobacillus</taxon>
    </lineage>
</organism>
<keyword evidence="3" id="KW-0449">Lipoprotein</keyword>
<dbReference type="Gene3D" id="2.40.128.300">
    <property type="match status" value="1"/>
</dbReference>
<comment type="caution">
    <text evidence="3">The sequence shown here is derived from an EMBL/GenBank/DDBJ whole genome shotgun (WGS) entry which is preliminary data.</text>
</comment>
<dbReference type="Pfam" id="PF04170">
    <property type="entry name" value="NlpE"/>
    <property type="match status" value="1"/>
</dbReference>
<dbReference type="Proteomes" id="UP000254848">
    <property type="component" value="Unassembled WGS sequence"/>
</dbReference>
<evidence type="ECO:0000259" key="2">
    <source>
        <dbReference type="Pfam" id="PF17185"/>
    </source>
</evidence>
<proteinExistence type="predicted"/>
<dbReference type="InterPro" id="IPR007298">
    <property type="entry name" value="Cu-R_lipoprotein_NlpE"/>
</dbReference>
<sequence>MKKLAITLLLAAGTISLFGCHARSQYTEQPLTPMAQSYQGVLPCADCSGMDTSLFLEKDGTFILKQIYRGSRDGDQAMAEYGVWQRTADKLVLTSSDGDKRYFHPRGNDMELLDATGAPIESSFNYVLKATDAELPTTPMAFKGMYIYEPDVGKLRSGSLQDCATGKKFSVAYSAALEKGYQRAAGEPGKPVYVEVRAHFSVSPSVSESVVVKTLVADSAPKFDANKNCR</sequence>
<reference evidence="3 4" key="1">
    <citation type="submission" date="2018-07" db="EMBL/GenBank/DDBJ databases">
        <title>Genomic Encyclopedia of Type Strains, Phase IV (KMG-IV): sequencing the most valuable type-strain genomes for metagenomic binning, comparative biology and taxonomic classification.</title>
        <authorList>
            <person name="Goeker M."/>
        </authorList>
    </citation>
    <scope>NUCLEOTIDE SEQUENCE [LARGE SCALE GENOMIC DNA]</scope>
    <source>
        <strain evidence="3 4">DSM 103736</strain>
    </source>
</reference>
<keyword evidence="1" id="KW-0732">Signal</keyword>
<feature type="chain" id="PRO_5016778221" evidence="1">
    <location>
        <begin position="23"/>
        <end position="230"/>
    </location>
</feature>